<comment type="caution">
    <text evidence="2">The sequence shown here is derived from an EMBL/GenBank/DDBJ whole genome shotgun (WGS) entry which is preliminary data.</text>
</comment>
<sequence length="79" mass="8265">MPKRIRVENMSMTTTPAQVKAGFDGFGSIVRCQLDVDETGASTGVAHVEFTNTQSGSAAIAIMNNTPFNGATISVTEDA</sequence>
<dbReference type="AlphaFoldDB" id="A0A9X3EWG4"/>
<feature type="domain" description="RRM" evidence="1">
    <location>
        <begin position="3"/>
        <end position="79"/>
    </location>
</feature>
<dbReference type="InterPro" id="IPR012677">
    <property type="entry name" value="Nucleotide-bd_a/b_plait_sf"/>
</dbReference>
<dbReference type="CDD" id="cd00590">
    <property type="entry name" value="RRM_SF"/>
    <property type="match status" value="1"/>
</dbReference>
<name>A0A9X3EWG4_9BACT</name>
<evidence type="ECO:0000313" key="3">
    <source>
        <dbReference type="Proteomes" id="UP001150924"/>
    </source>
</evidence>
<dbReference type="RefSeq" id="WP_267774618.1">
    <property type="nucleotide sequence ID" value="NZ_JAPNKE010000002.1"/>
</dbReference>
<organism evidence="2 3">
    <name type="scientific">Nannocystis pusilla</name>
    <dbReference type="NCBI Taxonomy" id="889268"/>
    <lineage>
        <taxon>Bacteria</taxon>
        <taxon>Pseudomonadati</taxon>
        <taxon>Myxococcota</taxon>
        <taxon>Polyangia</taxon>
        <taxon>Nannocystales</taxon>
        <taxon>Nannocystaceae</taxon>
        <taxon>Nannocystis</taxon>
    </lineage>
</organism>
<dbReference type="Pfam" id="PF00076">
    <property type="entry name" value="RRM_1"/>
    <property type="match status" value="1"/>
</dbReference>
<dbReference type="InterPro" id="IPR000504">
    <property type="entry name" value="RRM_dom"/>
</dbReference>
<evidence type="ECO:0000313" key="2">
    <source>
        <dbReference type="EMBL" id="MCY1011356.1"/>
    </source>
</evidence>
<dbReference type="Gene3D" id="3.30.70.330">
    <property type="match status" value="1"/>
</dbReference>
<dbReference type="InterPro" id="IPR035979">
    <property type="entry name" value="RBD_domain_sf"/>
</dbReference>
<protein>
    <submittedName>
        <fullName evidence="2">RNA-binding protein</fullName>
    </submittedName>
</protein>
<proteinExistence type="predicted"/>
<accession>A0A9X3EWG4</accession>
<reference evidence="2" key="1">
    <citation type="submission" date="2022-11" db="EMBL/GenBank/DDBJ databases">
        <title>Minimal conservation of predation-associated metabolite biosynthetic gene clusters underscores biosynthetic potential of Myxococcota including descriptions for ten novel species: Archangium lansinium sp. nov., Myxococcus landrumus sp. nov., Nannocystis bai.</title>
        <authorList>
            <person name="Ahearne A."/>
            <person name="Stevens C."/>
            <person name="Phillips K."/>
        </authorList>
    </citation>
    <scope>NUCLEOTIDE SEQUENCE</scope>
    <source>
        <strain evidence="2">Na p29</strain>
    </source>
</reference>
<evidence type="ECO:0000259" key="1">
    <source>
        <dbReference type="PROSITE" id="PS50102"/>
    </source>
</evidence>
<dbReference type="SUPFAM" id="SSF54928">
    <property type="entry name" value="RNA-binding domain, RBD"/>
    <property type="match status" value="1"/>
</dbReference>
<keyword evidence="3" id="KW-1185">Reference proteome</keyword>
<gene>
    <name evidence="2" type="ORF">OV079_38515</name>
</gene>
<dbReference type="SMART" id="SM00360">
    <property type="entry name" value="RRM"/>
    <property type="match status" value="1"/>
</dbReference>
<dbReference type="EMBL" id="JAPNKE010000002">
    <property type="protein sequence ID" value="MCY1011356.1"/>
    <property type="molecule type" value="Genomic_DNA"/>
</dbReference>
<dbReference type="GO" id="GO:0003723">
    <property type="term" value="F:RNA binding"/>
    <property type="evidence" value="ECO:0007669"/>
    <property type="project" value="InterPro"/>
</dbReference>
<dbReference type="Proteomes" id="UP001150924">
    <property type="component" value="Unassembled WGS sequence"/>
</dbReference>
<dbReference type="PROSITE" id="PS50102">
    <property type="entry name" value="RRM"/>
    <property type="match status" value="1"/>
</dbReference>